<sequence>MTPLRKTTLALLALDILAVFLCFNAALVFRGLDAPLVTSLIWPALFSIAALYLIDGYTTRTDMLSVDYTSQHLIALLAALLGTLLTLYVFQPVAYGLTSSRGVIFFAFAALAPLSLSYRRIGYARARAFRQSHPIIFIGTHASTHAFQAECDQAGVSQPLLFARSDDNSEVTSPQPTGTTPPPKETSKDARPTPLAQNSQGEDFASPPTEPLEALLRKIETGQLTAHAIVLCDDTQHRLPDALSQRLAQAYFDGTPITTRERFHQAYWRKVGLYRLDHHWPFQDGFAIARVPVFEHIKRLSDILLASLGLLLSLPLMALCALGIWLDDRGPILFTQTRIGENRRPFKLYKLRTMRCRPAEQSGDKYTQASDPRITRIGRFLRTSRLDELPQLLNVLLGDMSMIGPRAEWDELVRHYETAIPCYHFRHLLKPGITGWAQVNYPYGANLQDTLRKLEYDLYYIRHFSFRLDAAIILKTIHIMLFGRGR</sequence>
<keyword evidence="3" id="KW-0812">Transmembrane</keyword>
<keyword evidence="6" id="KW-1185">Reference proteome</keyword>
<feature type="transmembrane region" description="Helical" evidence="3">
    <location>
        <begin position="303"/>
        <end position="326"/>
    </location>
</feature>
<name>A0A139SKE4_9BACT</name>
<dbReference type="STRING" id="1548208.AXK12_00340"/>
<feature type="transmembrane region" description="Helical" evidence="3">
    <location>
        <begin position="35"/>
        <end position="53"/>
    </location>
</feature>
<dbReference type="AlphaFoldDB" id="A0A139SKE4"/>
<feature type="domain" description="Bacterial sugar transferase" evidence="4">
    <location>
        <begin position="298"/>
        <end position="481"/>
    </location>
</feature>
<dbReference type="GO" id="GO:0089702">
    <property type="term" value="F:undecaprenyl-phosphate glucose phosphotransferase activity"/>
    <property type="evidence" value="ECO:0007669"/>
    <property type="project" value="TreeGrafter"/>
</dbReference>
<dbReference type="Proteomes" id="UP000071392">
    <property type="component" value="Unassembled WGS sequence"/>
</dbReference>
<reference evidence="5 6" key="1">
    <citation type="submission" date="2016-02" db="EMBL/GenBank/DDBJ databases">
        <authorList>
            <person name="Wen L."/>
            <person name="He K."/>
            <person name="Yang H."/>
        </authorList>
    </citation>
    <scope>NUCLEOTIDE SEQUENCE [LARGE SCALE GENOMIC DNA]</scope>
    <source>
        <strain evidence="5 6">CV41</strain>
    </source>
</reference>
<proteinExistence type="inferred from homology"/>
<dbReference type="InterPro" id="IPR003362">
    <property type="entry name" value="Bact_transf"/>
</dbReference>
<comment type="similarity">
    <text evidence="1">Belongs to the bacterial sugar transferase family.</text>
</comment>
<dbReference type="PANTHER" id="PTHR30576:SF21">
    <property type="entry name" value="UDP-GLUCOSE:UNDECAPRENYL-PHOSPHATE GLUCOSE-1-PHOSPHATE TRANSFERASE"/>
    <property type="match status" value="1"/>
</dbReference>
<dbReference type="PANTHER" id="PTHR30576">
    <property type="entry name" value="COLANIC BIOSYNTHESIS UDP-GLUCOSE LIPID CARRIER TRANSFERASE"/>
    <property type="match status" value="1"/>
</dbReference>
<comment type="caution">
    <text evidence="5">The sequence shown here is derived from an EMBL/GenBank/DDBJ whole genome shotgun (WGS) entry which is preliminary data.</text>
</comment>
<evidence type="ECO:0000313" key="5">
    <source>
        <dbReference type="EMBL" id="KXU35049.1"/>
    </source>
</evidence>
<dbReference type="EMBL" id="LSZP01000045">
    <property type="protein sequence ID" value="KXU35049.1"/>
    <property type="molecule type" value="Genomic_DNA"/>
</dbReference>
<dbReference type="GO" id="GO:0009242">
    <property type="term" value="P:colanic acid biosynthetic process"/>
    <property type="evidence" value="ECO:0007669"/>
    <property type="project" value="TreeGrafter"/>
</dbReference>
<dbReference type="OrthoDB" id="9808602at2"/>
<evidence type="ECO:0000259" key="4">
    <source>
        <dbReference type="Pfam" id="PF02397"/>
    </source>
</evidence>
<organism evidence="5 6">
    <name type="scientific">Cephaloticoccus capnophilus</name>
    <dbReference type="NCBI Taxonomy" id="1548208"/>
    <lineage>
        <taxon>Bacteria</taxon>
        <taxon>Pseudomonadati</taxon>
        <taxon>Verrucomicrobiota</taxon>
        <taxon>Opitutia</taxon>
        <taxon>Opitutales</taxon>
        <taxon>Opitutaceae</taxon>
        <taxon>Cephaloticoccus</taxon>
    </lineage>
</organism>
<evidence type="ECO:0000256" key="2">
    <source>
        <dbReference type="SAM" id="MobiDB-lite"/>
    </source>
</evidence>
<evidence type="ECO:0000256" key="1">
    <source>
        <dbReference type="ARBA" id="ARBA00006464"/>
    </source>
</evidence>
<protein>
    <recommendedName>
        <fullName evidence="4">Bacterial sugar transferase domain-containing protein</fullName>
    </recommendedName>
</protein>
<evidence type="ECO:0000313" key="6">
    <source>
        <dbReference type="Proteomes" id="UP000071392"/>
    </source>
</evidence>
<feature type="transmembrane region" description="Helical" evidence="3">
    <location>
        <begin position="73"/>
        <end position="90"/>
    </location>
</feature>
<feature type="transmembrane region" description="Helical" evidence="3">
    <location>
        <begin position="9"/>
        <end position="29"/>
    </location>
</feature>
<keyword evidence="3" id="KW-1133">Transmembrane helix</keyword>
<accession>A0A139SKE4</accession>
<evidence type="ECO:0000256" key="3">
    <source>
        <dbReference type="SAM" id="Phobius"/>
    </source>
</evidence>
<dbReference type="RefSeq" id="WP_068712412.1">
    <property type="nucleotide sequence ID" value="NZ_LSZP01000045.1"/>
</dbReference>
<keyword evidence="3" id="KW-0472">Membrane</keyword>
<feature type="transmembrane region" description="Helical" evidence="3">
    <location>
        <begin position="102"/>
        <end position="121"/>
    </location>
</feature>
<gene>
    <name evidence="5" type="ORF">AXK12_00340</name>
</gene>
<dbReference type="Pfam" id="PF02397">
    <property type="entry name" value="Bac_transf"/>
    <property type="match status" value="1"/>
</dbReference>
<feature type="region of interest" description="Disordered" evidence="2">
    <location>
        <begin position="166"/>
        <end position="208"/>
    </location>
</feature>